<dbReference type="SUPFAM" id="SSF55031">
    <property type="entry name" value="Bacterial exopeptidase dimerisation domain"/>
    <property type="match status" value="1"/>
</dbReference>
<dbReference type="Gene3D" id="3.30.70.360">
    <property type="match status" value="1"/>
</dbReference>
<dbReference type="FunFam" id="3.30.70.360:FF:000020">
    <property type="entry name" value="Peptidase, M20/M25/M40 family"/>
    <property type="match status" value="1"/>
</dbReference>
<keyword evidence="4" id="KW-1185">Reference proteome</keyword>
<feature type="binding site" evidence="1">
    <location>
        <position position="104"/>
    </location>
    <ligand>
        <name>Mn(2+)</name>
        <dbReference type="ChEBI" id="CHEBI:29035"/>
        <label>2</label>
    </ligand>
</feature>
<dbReference type="EMBL" id="CTEN01000002">
    <property type="protein sequence ID" value="CQR24433.1"/>
    <property type="molecule type" value="Genomic_DNA"/>
</dbReference>
<dbReference type="Pfam" id="PF07687">
    <property type="entry name" value="M20_dimer"/>
    <property type="match status" value="1"/>
</dbReference>
<reference evidence="4" key="1">
    <citation type="submission" date="2015-03" db="EMBL/GenBank/DDBJ databases">
        <authorList>
            <person name="Urmite Genomes"/>
        </authorList>
    </citation>
    <scope>NUCLEOTIDE SEQUENCE [LARGE SCALE GENOMIC DNA]</scope>
    <source>
        <strain evidence="4">FF10</strain>
    </source>
</reference>
<feature type="domain" description="Peptidase M20 dimerisation" evidence="2">
    <location>
        <begin position="187"/>
        <end position="283"/>
    </location>
</feature>
<dbReference type="OrthoDB" id="9776731at2"/>
<dbReference type="STRING" id="1608583.BN1356_00778"/>
<dbReference type="NCBIfam" id="TIGR01891">
    <property type="entry name" value="amidohydrolases"/>
    <property type="match status" value="1"/>
</dbReference>
<dbReference type="InterPro" id="IPR011650">
    <property type="entry name" value="Peptidase_M20_dimer"/>
</dbReference>
<keyword evidence="1" id="KW-0464">Manganese</keyword>
<dbReference type="AlphaFoldDB" id="A0A0E4CSA8"/>
<dbReference type="InterPro" id="IPR036264">
    <property type="entry name" value="Bact_exopeptidase_dim_dom"/>
</dbReference>
<gene>
    <name evidence="3" type="ORF">BN1356_00778</name>
</gene>
<sequence>MLKERLFSLLESKWPDMLKHRRWLHQHPELSFQEKETSAYIARQYEGKDVKLEMNMGGYGIKVTIDSGKAGKTLALRADFDALPIFEETGLSFASLEEGVMHACGHDAHTAYLLVLADCLLELKSDLIGRVVLIHQPAEEMPPGGAIHMIADGVLDGVDNVIGCHVMSQMPYGKVFYHEGPTQQARAKFVIKVQGSGGHGAAPHEANDAILIASQLVVNLQSIVSRRLNPFDPGVVTIGSFDAKGQFNVIKDSVELEGDVRCMSDATRDLIEKEVARICRGMAETYHCIIDLDYKNDYPVLINDGKITKLIVRAVEKANIKEVEDVEDCGPLSPSEDFAYYSRELPCSFFYIGAQPFDSAYPHHHPKFDIVEESMMVAAKAMGAAVLEYFGLLEV</sequence>
<dbReference type="PANTHER" id="PTHR11014">
    <property type="entry name" value="PEPTIDASE M20 FAMILY MEMBER"/>
    <property type="match status" value="1"/>
</dbReference>
<evidence type="ECO:0000259" key="2">
    <source>
        <dbReference type="Pfam" id="PF07687"/>
    </source>
</evidence>
<dbReference type="RefSeq" id="WP_093650098.1">
    <property type="nucleotide sequence ID" value="NZ_CTEN01000002.1"/>
</dbReference>
<feature type="binding site" evidence="1">
    <location>
        <position position="140"/>
    </location>
    <ligand>
        <name>Mn(2+)</name>
        <dbReference type="ChEBI" id="CHEBI:29035"/>
        <label>2</label>
    </ligand>
</feature>
<feature type="binding site" evidence="1">
    <location>
        <position position="165"/>
    </location>
    <ligand>
        <name>Mn(2+)</name>
        <dbReference type="ChEBI" id="CHEBI:29035"/>
        <label>2</label>
    </ligand>
</feature>
<feature type="binding site" evidence="1">
    <location>
        <position position="364"/>
    </location>
    <ligand>
        <name>Mn(2+)</name>
        <dbReference type="ChEBI" id="CHEBI:29035"/>
        <label>2</label>
    </ligand>
</feature>
<keyword evidence="1" id="KW-0479">Metal-binding</keyword>
<dbReference type="Pfam" id="PF01546">
    <property type="entry name" value="Peptidase_M20"/>
    <property type="match status" value="1"/>
</dbReference>
<dbReference type="PIRSF" id="PIRSF005962">
    <property type="entry name" value="Pept_M20D_amidohydro"/>
    <property type="match status" value="1"/>
</dbReference>
<dbReference type="Proteomes" id="UP000198604">
    <property type="component" value="Unassembled WGS sequence"/>
</dbReference>
<dbReference type="GO" id="GO:0016787">
    <property type="term" value="F:hydrolase activity"/>
    <property type="evidence" value="ECO:0007669"/>
    <property type="project" value="InterPro"/>
</dbReference>
<organism evidence="3 4">
    <name type="scientific">Streptococcus varani</name>
    <dbReference type="NCBI Taxonomy" id="1608583"/>
    <lineage>
        <taxon>Bacteria</taxon>
        <taxon>Bacillati</taxon>
        <taxon>Bacillota</taxon>
        <taxon>Bacilli</taxon>
        <taxon>Lactobacillales</taxon>
        <taxon>Streptococcaceae</taxon>
        <taxon>Streptococcus</taxon>
    </lineage>
</organism>
<dbReference type="SUPFAM" id="SSF53187">
    <property type="entry name" value="Zn-dependent exopeptidases"/>
    <property type="match status" value="1"/>
</dbReference>
<evidence type="ECO:0000256" key="1">
    <source>
        <dbReference type="PIRSR" id="PIRSR005962-1"/>
    </source>
</evidence>
<dbReference type="Gene3D" id="3.40.630.10">
    <property type="entry name" value="Zn peptidases"/>
    <property type="match status" value="1"/>
</dbReference>
<accession>A0A0E4CSA8</accession>
<dbReference type="InterPro" id="IPR017439">
    <property type="entry name" value="Amidohydrolase"/>
</dbReference>
<proteinExistence type="predicted"/>
<evidence type="ECO:0000313" key="3">
    <source>
        <dbReference type="EMBL" id="CQR24433.1"/>
    </source>
</evidence>
<feature type="binding site" evidence="1">
    <location>
        <position position="106"/>
    </location>
    <ligand>
        <name>Mn(2+)</name>
        <dbReference type="ChEBI" id="CHEBI:29035"/>
        <label>2</label>
    </ligand>
</feature>
<evidence type="ECO:0000313" key="4">
    <source>
        <dbReference type="Proteomes" id="UP000198604"/>
    </source>
</evidence>
<protein>
    <submittedName>
        <fullName evidence="3">M20/M25/M40 family peptidase</fullName>
    </submittedName>
</protein>
<dbReference type="InterPro" id="IPR002933">
    <property type="entry name" value="Peptidase_M20"/>
</dbReference>
<dbReference type="PANTHER" id="PTHR11014:SF63">
    <property type="entry name" value="METALLOPEPTIDASE, PUTATIVE (AFU_ORTHOLOGUE AFUA_6G09600)-RELATED"/>
    <property type="match status" value="1"/>
</dbReference>
<name>A0A0E4CSA8_9STRE</name>
<comment type="cofactor">
    <cofactor evidence="1">
        <name>Mn(2+)</name>
        <dbReference type="ChEBI" id="CHEBI:29035"/>
    </cofactor>
    <text evidence="1">The Mn(2+) ion enhances activity.</text>
</comment>
<dbReference type="GO" id="GO:0046872">
    <property type="term" value="F:metal ion binding"/>
    <property type="evidence" value="ECO:0007669"/>
    <property type="project" value="UniProtKB-KW"/>
</dbReference>